<keyword evidence="2" id="KW-0812">Transmembrane</keyword>
<evidence type="ECO:0008006" key="5">
    <source>
        <dbReference type="Google" id="ProtNLM"/>
    </source>
</evidence>
<keyword evidence="2" id="KW-0472">Membrane</keyword>
<dbReference type="EMBL" id="MATO01000037">
    <property type="protein sequence ID" value="OCS90519.1"/>
    <property type="molecule type" value="Genomic_DNA"/>
</dbReference>
<feature type="compositionally biased region" description="Basic and acidic residues" evidence="1">
    <location>
        <begin position="49"/>
        <end position="63"/>
    </location>
</feature>
<organism evidence="3 4">
    <name type="scientific">Caryophanon latum</name>
    <dbReference type="NCBI Taxonomy" id="33977"/>
    <lineage>
        <taxon>Bacteria</taxon>
        <taxon>Bacillati</taxon>
        <taxon>Bacillota</taxon>
        <taxon>Bacilli</taxon>
        <taxon>Bacillales</taxon>
        <taxon>Caryophanaceae</taxon>
        <taxon>Caryophanon</taxon>
    </lineage>
</organism>
<keyword evidence="2" id="KW-1133">Transmembrane helix</keyword>
<accession>A0A1C0YTN8</accession>
<name>A0A1C0YTN8_9BACL</name>
<evidence type="ECO:0000256" key="1">
    <source>
        <dbReference type="SAM" id="MobiDB-lite"/>
    </source>
</evidence>
<evidence type="ECO:0000313" key="3">
    <source>
        <dbReference type="EMBL" id="OCS90519.1"/>
    </source>
</evidence>
<sequence length="307" mass="34080">MTQCLQCEAKIDESMSFCESCGTKLDWSEITNALQPNDDATIQTAESSTEEKNDEPSNERADDAQNPELPIAEVDEIVKKEAVSEATEQLLQEEIPPVISPTKTKPKPEKKPVDRTKIMLSSTIGVLLIAVATVFTLSFLALPSAQKWLDNANEAFLAGDKEAFYNAFSKPEPIVATSDTFYEELASDWPNIVAQMQRAIDQETPFSTFQTTEGRDILELTVVKKWGMTDVTVRYLPAEVTIVAAKKHQTIVLPNMELFSVHDNEQFTIYAVPGSYTVELLYKGEHTKNMIILQSSASKTHVLGAAR</sequence>
<feature type="compositionally biased region" description="Polar residues" evidence="1">
    <location>
        <begin position="32"/>
        <end position="47"/>
    </location>
</feature>
<evidence type="ECO:0000313" key="4">
    <source>
        <dbReference type="Proteomes" id="UP000093482"/>
    </source>
</evidence>
<dbReference type="OrthoDB" id="2086161at2"/>
<dbReference type="AlphaFoldDB" id="A0A1C0YTN8"/>
<gene>
    <name evidence="3" type="ORF">A6K76_11690</name>
</gene>
<evidence type="ECO:0000256" key="2">
    <source>
        <dbReference type="SAM" id="Phobius"/>
    </source>
</evidence>
<reference evidence="3 4" key="1">
    <citation type="submission" date="2016-07" db="EMBL/GenBank/DDBJ databases">
        <title>Caryophanon latum genome sequencing.</title>
        <authorList>
            <person name="Verma A."/>
            <person name="Pal Y."/>
            <person name="Krishnamurthi S."/>
        </authorList>
    </citation>
    <scope>NUCLEOTIDE SEQUENCE [LARGE SCALE GENOMIC DNA]</scope>
    <source>
        <strain evidence="3 4">DSM 14151</strain>
    </source>
</reference>
<dbReference type="RefSeq" id="WP_066464816.1">
    <property type="nucleotide sequence ID" value="NZ_MATO01000037.1"/>
</dbReference>
<feature type="region of interest" description="Disordered" evidence="1">
    <location>
        <begin position="32"/>
        <end position="69"/>
    </location>
</feature>
<protein>
    <recommendedName>
        <fullName evidence="5">Zinc-ribbon domain-containing protein</fullName>
    </recommendedName>
</protein>
<keyword evidence="4" id="KW-1185">Reference proteome</keyword>
<comment type="caution">
    <text evidence="3">The sequence shown here is derived from an EMBL/GenBank/DDBJ whole genome shotgun (WGS) entry which is preliminary data.</text>
</comment>
<feature type="transmembrane region" description="Helical" evidence="2">
    <location>
        <begin position="118"/>
        <end position="142"/>
    </location>
</feature>
<dbReference type="Proteomes" id="UP000093482">
    <property type="component" value="Unassembled WGS sequence"/>
</dbReference>
<proteinExistence type="predicted"/>